<dbReference type="GO" id="GO:0016798">
    <property type="term" value="F:hydrolase activity, acting on glycosyl bonds"/>
    <property type="evidence" value="ECO:0007669"/>
    <property type="project" value="UniProtKB-KW"/>
</dbReference>
<dbReference type="Pfam" id="PF09992">
    <property type="entry name" value="NAGPA"/>
    <property type="match status" value="1"/>
</dbReference>
<dbReference type="Proteomes" id="UP001057877">
    <property type="component" value="Chromosome"/>
</dbReference>
<dbReference type="InterPro" id="IPR012854">
    <property type="entry name" value="Cu_amine_oxidase-like_N"/>
</dbReference>
<protein>
    <submittedName>
        <fullName evidence="4">Phosphodiester glycosidase family protein</fullName>
    </submittedName>
</protein>
<sequence length="901" mass="95310">MDNGRFTQAQSRRRETRKANKKAKRNVQKLLVITLGAALLVQPISLAIPLSTAAAAEAVQQQLFKQNEEMITSGAKRIDYKWTKSKGGYSNVHVIEIDLTNPYVKLDVMSGKQGLATGLGSVGSMVKNSGAVAGVNADFFNTSGKGSTLGAQVTSGMLVASPSQLKGMYAFAVTNERKPMIDLFSFDGTVISGDGASFPLAGINKAAYRTEPGDGYSHSNAMYIYTSAWTASRPTVADSATTPTEVLVVDGVVQQIVENGTIPGTPPANGYILRTHGKAAVFALEHLQIGQSVNATYALTAQTTGQKVDPASLQMLVGGHTILVDQGKTTAFSRDTSGISGAYERSRTAVGYTQDSGKVMLITVEDVGSSEGMTLAELQKMMVKLGVWRGINLDGGGSTTMITRPLGEVETGLAHPTENGSQRGVANGIGVFTTAPQGQLRGITASGSTELFVGQQASYQLKGYDTYYNPIDPGSLTPVWKAEGGAGAFSGNVFTASKPGKATITVKAGDISDKLAVEVIGGEQIARMSIDASSPVLEQGKTISVPVSVTLNDGRKLQLPASSVKWELRGFSGTVKDGALTIGAVAPGAKAGYAIARYDGFSAVTVLATGADKKFEDFEAPTYSIKYEGTNNVVGNVGLVTGLTASNASQALQLNYDFTGATGTKVAYAVLNGSGRQVEGSPSAMTLDVLGDESLNWLRAEFIDKNGKAHLVTLADKVTWSGWKQLKVNLPSDKMAYPITLKRLYIASIEEGQDERALSGSIAFDNITFQYPALVPEPARQSILLTIGSKSAKVGGKSYTLEAAPIALEGTTYLPLRFVTEAMGAQVDWDQKLQRVTVLRGSSLMEMWLGKKSFILNGTKMDSEVAPIARSGRTLVPIRLVSEQLGLTVNWDSKTDQITVQ</sequence>
<feature type="domain" description="Phosphodiester glycosidase" evidence="3">
    <location>
        <begin position="246"/>
        <end position="432"/>
    </location>
</feature>
<feature type="domain" description="Copper amine oxidase-like N-terminal" evidence="2">
    <location>
        <begin position="794"/>
        <end position="899"/>
    </location>
</feature>
<feature type="region of interest" description="Disordered" evidence="1">
    <location>
        <begin position="1"/>
        <end position="22"/>
    </location>
</feature>
<reference evidence="4" key="1">
    <citation type="submission" date="2022-01" db="EMBL/GenBank/DDBJ databases">
        <title>Paenibacillus spongiae sp. nov., isolated from marine sponge.</title>
        <authorList>
            <person name="Li Z."/>
            <person name="Zhang M."/>
        </authorList>
    </citation>
    <scope>NUCLEOTIDE SEQUENCE</scope>
    <source>
        <strain evidence="4">PHS-Z3</strain>
    </source>
</reference>
<accession>A0ABY5SBL1</accession>
<evidence type="ECO:0000313" key="4">
    <source>
        <dbReference type="EMBL" id="UVI29910.1"/>
    </source>
</evidence>
<keyword evidence="5" id="KW-1185">Reference proteome</keyword>
<name>A0ABY5SBL1_9BACL</name>
<evidence type="ECO:0000259" key="3">
    <source>
        <dbReference type="Pfam" id="PF09992"/>
    </source>
</evidence>
<dbReference type="Gene3D" id="3.30.457.10">
    <property type="entry name" value="Copper amine oxidase-like, N-terminal domain"/>
    <property type="match status" value="1"/>
</dbReference>
<evidence type="ECO:0000313" key="5">
    <source>
        <dbReference type="Proteomes" id="UP001057877"/>
    </source>
</evidence>
<organism evidence="4 5">
    <name type="scientific">Paenibacillus spongiae</name>
    <dbReference type="NCBI Taxonomy" id="2909671"/>
    <lineage>
        <taxon>Bacteria</taxon>
        <taxon>Bacillati</taxon>
        <taxon>Bacillota</taxon>
        <taxon>Bacilli</taxon>
        <taxon>Bacillales</taxon>
        <taxon>Paenibacillaceae</taxon>
        <taxon>Paenibacillus</taxon>
    </lineage>
</organism>
<dbReference type="Pfam" id="PF07833">
    <property type="entry name" value="Cu_amine_oxidN1"/>
    <property type="match status" value="1"/>
</dbReference>
<evidence type="ECO:0000259" key="2">
    <source>
        <dbReference type="Pfam" id="PF07833"/>
    </source>
</evidence>
<dbReference type="EMBL" id="CP091430">
    <property type="protein sequence ID" value="UVI29910.1"/>
    <property type="molecule type" value="Genomic_DNA"/>
</dbReference>
<dbReference type="InterPro" id="IPR036582">
    <property type="entry name" value="Mao_N_sf"/>
</dbReference>
<feature type="compositionally biased region" description="Polar residues" evidence="1">
    <location>
        <begin position="1"/>
        <end position="10"/>
    </location>
</feature>
<evidence type="ECO:0000256" key="1">
    <source>
        <dbReference type="SAM" id="MobiDB-lite"/>
    </source>
</evidence>
<proteinExistence type="predicted"/>
<dbReference type="SUPFAM" id="SSF55383">
    <property type="entry name" value="Copper amine oxidase, domain N"/>
    <property type="match status" value="1"/>
</dbReference>
<gene>
    <name evidence="4" type="ORF">L1F29_31760</name>
</gene>
<dbReference type="InterPro" id="IPR018711">
    <property type="entry name" value="NAGPA"/>
</dbReference>
<dbReference type="PANTHER" id="PTHR40446:SF2">
    <property type="entry name" value="N-ACETYLGLUCOSAMINE-1-PHOSPHODIESTER ALPHA-N-ACETYLGLUCOSAMINIDASE"/>
    <property type="match status" value="1"/>
</dbReference>
<dbReference type="RefSeq" id="WP_258385981.1">
    <property type="nucleotide sequence ID" value="NZ_CP091430.1"/>
</dbReference>
<keyword evidence="4" id="KW-0326">Glycosidase</keyword>
<dbReference type="PANTHER" id="PTHR40446">
    <property type="entry name" value="N-ACETYLGLUCOSAMINE-1-PHOSPHODIESTER ALPHA-N-ACETYLGLUCOSAMINIDASE"/>
    <property type="match status" value="1"/>
</dbReference>
<keyword evidence="4" id="KW-0378">Hydrolase</keyword>